<gene>
    <name evidence="1" type="ORF">CIT25_29495</name>
</gene>
<accession>A0AB36R1J4</accession>
<evidence type="ECO:0000313" key="1">
    <source>
        <dbReference type="EMBL" id="PAP98628.1"/>
    </source>
</evidence>
<protein>
    <submittedName>
        <fullName evidence="1">Uncharacterized protein</fullName>
    </submittedName>
</protein>
<sequence length="158" mass="17168">MQFGATTVVLTTGDPKDAKLSWSGLRSGDSRLQSRRGREQHVTVPRLRSRTSIFGRRAVNRPYRSVGLVIAALPLSSFSRLTLLTAGPLMIIPLENGCVSVAVCAALTLVTLPNGTNWAAEFIARCELAGRLAPLFLLSFRLPSYLAMRVANTTEDPQ</sequence>
<name>A0AB36R1J4_9HYPH</name>
<reference evidence="2" key="1">
    <citation type="submission" date="2017-08" db="EMBL/GenBank/DDBJ databases">
        <title>Mesorhizobium wenxinae sp. nov., a novel rhizobial species isolated from root nodules of chickpea (Cicer arietinum L.).</title>
        <authorList>
            <person name="Zhang J."/>
        </authorList>
    </citation>
    <scope>NUCLEOTIDE SEQUENCE [LARGE SCALE GENOMIC DNA]</scope>
    <source>
        <strain evidence="2">USDA 3392</strain>
    </source>
</reference>
<dbReference type="AlphaFoldDB" id="A0AB36R1J4"/>
<proteinExistence type="predicted"/>
<dbReference type="Proteomes" id="UP000216215">
    <property type="component" value="Unassembled WGS sequence"/>
</dbReference>
<keyword evidence="2" id="KW-1185">Reference proteome</keyword>
<evidence type="ECO:0000313" key="2">
    <source>
        <dbReference type="Proteomes" id="UP000216215"/>
    </source>
</evidence>
<dbReference type="EMBL" id="NPKI01000043">
    <property type="protein sequence ID" value="PAP98628.1"/>
    <property type="molecule type" value="Genomic_DNA"/>
</dbReference>
<comment type="caution">
    <text evidence="1">The sequence shown here is derived from an EMBL/GenBank/DDBJ whole genome shotgun (WGS) entry which is preliminary data.</text>
</comment>
<organism evidence="1 2">
    <name type="scientific">Mesorhizobium mediterraneum</name>
    <dbReference type="NCBI Taxonomy" id="43617"/>
    <lineage>
        <taxon>Bacteria</taxon>
        <taxon>Pseudomonadati</taxon>
        <taxon>Pseudomonadota</taxon>
        <taxon>Alphaproteobacteria</taxon>
        <taxon>Hyphomicrobiales</taxon>
        <taxon>Phyllobacteriaceae</taxon>
        <taxon>Mesorhizobium</taxon>
    </lineage>
</organism>